<dbReference type="RefSeq" id="WP_273599471.1">
    <property type="nucleotide sequence ID" value="NZ_JAQQXT010000003.1"/>
</dbReference>
<dbReference type="EMBL" id="JAQQXT010000003">
    <property type="protein sequence ID" value="MDC8771130.1"/>
    <property type="molecule type" value="Genomic_DNA"/>
</dbReference>
<protein>
    <submittedName>
        <fullName evidence="8">Response regulator transcription factor</fullName>
    </submittedName>
</protein>
<dbReference type="InterPro" id="IPR000792">
    <property type="entry name" value="Tscrpt_reg_LuxR_C"/>
</dbReference>
<dbReference type="Proteomes" id="UP001221189">
    <property type="component" value="Unassembled WGS sequence"/>
</dbReference>
<feature type="modified residue" description="4-aspartylphosphate" evidence="5">
    <location>
        <position position="55"/>
    </location>
</feature>
<dbReference type="SMART" id="SM00448">
    <property type="entry name" value="REC"/>
    <property type="match status" value="1"/>
</dbReference>
<dbReference type="InterPro" id="IPR011006">
    <property type="entry name" value="CheY-like_superfamily"/>
</dbReference>
<keyword evidence="9" id="KW-1185">Reference proteome</keyword>
<dbReference type="Gene3D" id="3.40.50.2300">
    <property type="match status" value="1"/>
</dbReference>
<sequence>MTIRVMVVDDHSLFRRGLTALLTHEPGLEVVGEAADGVEALRRVKELQPAVVLLDNHMPGVRGVDLLPGLLEVAPETQFIMLTVSEDEEDLAAALRAGAAGYLLKTIDGQDLAAAIRRAVGGESVVSAEMTHKLVRAFKASTAAAPPPSAASAAEESLLSPREQELLREIARGASNKEIARTLGIAETTVKIHVQHILRKLNLSSRVQVAVWASERGLG</sequence>
<dbReference type="PANTHER" id="PTHR43214">
    <property type="entry name" value="TWO-COMPONENT RESPONSE REGULATOR"/>
    <property type="match status" value="1"/>
</dbReference>
<evidence type="ECO:0000256" key="5">
    <source>
        <dbReference type="PROSITE-ProRule" id="PRU00169"/>
    </source>
</evidence>
<dbReference type="InterPro" id="IPR016032">
    <property type="entry name" value="Sig_transdc_resp-reg_C-effctor"/>
</dbReference>
<gene>
    <name evidence="8" type="ORF">PRZ03_06070</name>
</gene>
<evidence type="ECO:0000256" key="4">
    <source>
        <dbReference type="ARBA" id="ARBA00023163"/>
    </source>
</evidence>
<dbReference type="SUPFAM" id="SSF46894">
    <property type="entry name" value="C-terminal effector domain of the bipartite response regulators"/>
    <property type="match status" value="1"/>
</dbReference>
<name>A0ABT5KBE3_9BURK</name>
<dbReference type="PROSITE" id="PS00622">
    <property type="entry name" value="HTH_LUXR_1"/>
    <property type="match status" value="1"/>
</dbReference>
<evidence type="ECO:0000259" key="6">
    <source>
        <dbReference type="PROSITE" id="PS50043"/>
    </source>
</evidence>
<dbReference type="PANTHER" id="PTHR43214:SF41">
    <property type="entry name" value="NITRATE_NITRITE RESPONSE REGULATOR PROTEIN NARP"/>
    <property type="match status" value="1"/>
</dbReference>
<reference evidence="8 9" key="1">
    <citation type="submission" date="2022-10" db="EMBL/GenBank/DDBJ databases">
        <title>Paucibacter sp. hw1 Genome sequencing.</title>
        <authorList>
            <person name="Park S."/>
        </authorList>
    </citation>
    <scope>NUCLEOTIDE SEQUENCE [LARGE SCALE GENOMIC DNA]</scope>
    <source>
        <strain evidence="9">hw1</strain>
    </source>
</reference>
<evidence type="ECO:0000259" key="7">
    <source>
        <dbReference type="PROSITE" id="PS50110"/>
    </source>
</evidence>
<feature type="domain" description="HTH luxR-type" evidence="6">
    <location>
        <begin position="152"/>
        <end position="217"/>
    </location>
</feature>
<dbReference type="CDD" id="cd06170">
    <property type="entry name" value="LuxR_C_like"/>
    <property type="match status" value="1"/>
</dbReference>
<dbReference type="InterPro" id="IPR001789">
    <property type="entry name" value="Sig_transdc_resp-reg_receiver"/>
</dbReference>
<dbReference type="SMART" id="SM00421">
    <property type="entry name" value="HTH_LUXR"/>
    <property type="match status" value="1"/>
</dbReference>
<keyword evidence="1 5" id="KW-0597">Phosphoprotein</keyword>
<dbReference type="PRINTS" id="PR00038">
    <property type="entry name" value="HTHLUXR"/>
</dbReference>
<organism evidence="8 9">
    <name type="scientific">Roseateles albus</name>
    <dbReference type="NCBI Taxonomy" id="2987525"/>
    <lineage>
        <taxon>Bacteria</taxon>
        <taxon>Pseudomonadati</taxon>
        <taxon>Pseudomonadota</taxon>
        <taxon>Betaproteobacteria</taxon>
        <taxon>Burkholderiales</taxon>
        <taxon>Sphaerotilaceae</taxon>
        <taxon>Roseateles</taxon>
    </lineage>
</organism>
<evidence type="ECO:0000313" key="8">
    <source>
        <dbReference type="EMBL" id="MDC8771130.1"/>
    </source>
</evidence>
<dbReference type="Pfam" id="PF00196">
    <property type="entry name" value="GerE"/>
    <property type="match status" value="1"/>
</dbReference>
<evidence type="ECO:0000256" key="1">
    <source>
        <dbReference type="ARBA" id="ARBA00022553"/>
    </source>
</evidence>
<accession>A0ABT5KBE3</accession>
<keyword evidence="4" id="KW-0804">Transcription</keyword>
<feature type="domain" description="Response regulatory" evidence="7">
    <location>
        <begin position="4"/>
        <end position="120"/>
    </location>
</feature>
<dbReference type="Pfam" id="PF00072">
    <property type="entry name" value="Response_reg"/>
    <property type="match status" value="1"/>
</dbReference>
<dbReference type="InterPro" id="IPR058245">
    <property type="entry name" value="NreC/VraR/RcsB-like_REC"/>
</dbReference>
<dbReference type="PROSITE" id="PS50043">
    <property type="entry name" value="HTH_LUXR_2"/>
    <property type="match status" value="1"/>
</dbReference>
<dbReference type="PROSITE" id="PS50110">
    <property type="entry name" value="RESPONSE_REGULATORY"/>
    <property type="match status" value="1"/>
</dbReference>
<evidence type="ECO:0000256" key="2">
    <source>
        <dbReference type="ARBA" id="ARBA00023015"/>
    </source>
</evidence>
<evidence type="ECO:0000256" key="3">
    <source>
        <dbReference type="ARBA" id="ARBA00023125"/>
    </source>
</evidence>
<dbReference type="SUPFAM" id="SSF52172">
    <property type="entry name" value="CheY-like"/>
    <property type="match status" value="1"/>
</dbReference>
<proteinExistence type="predicted"/>
<dbReference type="InterPro" id="IPR039420">
    <property type="entry name" value="WalR-like"/>
</dbReference>
<comment type="caution">
    <text evidence="8">The sequence shown here is derived from an EMBL/GenBank/DDBJ whole genome shotgun (WGS) entry which is preliminary data.</text>
</comment>
<evidence type="ECO:0000313" key="9">
    <source>
        <dbReference type="Proteomes" id="UP001221189"/>
    </source>
</evidence>
<dbReference type="CDD" id="cd17535">
    <property type="entry name" value="REC_NarL-like"/>
    <property type="match status" value="1"/>
</dbReference>
<keyword evidence="2" id="KW-0805">Transcription regulation</keyword>
<keyword evidence="3" id="KW-0238">DNA-binding</keyword>